<keyword evidence="4 10" id="KW-0547">Nucleotide-binding</keyword>
<dbReference type="PANTHER" id="PTHR24058:SF17">
    <property type="entry name" value="HOMEODOMAIN INTERACTING PROTEIN KINASE, ISOFORM D"/>
    <property type="match status" value="1"/>
</dbReference>
<accession>E4XXV1</accession>
<name>E4XXV1_OIKDI</name>
<dbReference type="SUPFAM" id="SSF56112">
    <property type="entry name" value="Protein kinase-like (PK-like)"/>
    <property type="match status" value="1"/>
</dbReference>
<dbReference type="Gene3D" id="1.10.510.10">
    <property type="entry name" value="Transferase(Phosphotransferase) domain 1"/>
    <property type="match status" value="1"/>
</dbReference>
<dbReference type="EC" id="2.7.11.1" evidence="1"/>
<evidence type="ECO:0000256" key="3">
    <source>
        <dbReference type="ARBA" id="ARBA00022679"/>
    </source>
</evidence>
<evidence type="ECO:0000256" key="9">
    <source>
        <dbReference type="ARBA" id="ARBA00061380"/>
    </source>
</evidence>
<evidence type="ECO:0000259" key="12">
    <source>
        <dbReference type="PROSITE" id="PS50011"/>
    </source>
</evidence>
<feature type="region of interest" description="Disordered" evidence="11">
    <location>
        <begin position="630"/>
        <end position="676"/>
    </location>
</feature>
<dbReference type="GO" id="GO:0004713">
    <property type="term" value="F:protein tyrosine kinase activity"/>
    <property type="evidence" value="ECO:0007669"/>
    <property type="project" value="TreeGrafter"/>
</dbReference>
<evidence type="ECO:0000256" key="1">
    <source>
        <dbReference type="ARBA" id="ARBA00012513"/>
    </source>
</evidence>
<dbReference type="GO" id="GO:0004674">
    <property type="term" value="F:protein serine/threonine kinase activity"/>
    <property type="evidence" value="ECO:0007669"/>
    <property type="project" value="UniProtKB-KW"/>
</dbReference>
<evidence type="ECO:0000256" key="2">
    <source>
        <dbReference type="ARBA" id="ARBA00022527"/>
    </source>
</evidence>
<dbReference type="Gene3D" id="3.30.200.20">
    <property type="entry name" value="Phosphorylase Kinase, domain 1"/>
    <property type="match status" value="1"/>
</dbReference>
<dbReference type="PROSITE" id="PS50011">
    <property type="entry name" value="PROTEIN_KINASE_DOM"/>
    <property type="match status" value="1"/>
</dbReference>
<dbReference type="GO" id="GO:0005737">
    <property type="term" value="C:cytoplasm"/>
    <property type="evidence" value="ECO:0007669"/>
    <property type="project" value="TreeGrafter"/>
</dbReference>
<evidence type="ECO:0000256" key="5">
    <source>
        <dbReference type="ARBA" id="ARBA00022777"/>
    </source>
</evidence>
<dbReference type="AlphaFoldDB" id="E4XXV1"/>
<comment type="catalytic activity">
    <reaction evidence="7">
        <text>L-threonyl-[protein] + ATP = O-phospho-L-threonyl-[protein] + ADP + H(+)</text>
        <dbReference type="Rhea" id="RHEA:46608"/>
        <dbReference type="Rhea" id="RHEA-COMP:11060"/>
        <dbReference type="Rhea" id="RHEA-COMP:11605"/>
        <dbReference type="ChEBI" id="CHEBI:15378"/>
        <dbReference type="ChEBI" id="CHEBI:30013"/>
        <dbReference type="ChEBI" id="CHEBI:30616"/>
        <dbReference type="ChEBI" id="CHEBI:61977"/>
        <dbReference type="ChEBI" id="CHEBI:456216"/>
        <dbReference type="EC" id="2.7.11.1"/>
    </reaction>
</comment>
<keyword evidence="6 10" id="KW-0067">ATP-binding</keyword>
<evidence type="ECO:0000256" key="6">
    <source>
        <dbReference type="ARBA" id="ARBA00022840"/>
    </source>
</evidence>
<dbReference type="PROSITE" id="PS00108">
    <property type="entry name" value="PROTEIN_KINASE_ST"/>
    <property type="match status" value="1"/>
</dbReference>
<gene>
    <name evidence="13" type="ORF">GSOID_T00007504001</name>
</gene>
<evidence type="ECO:0000256" key="10">
    <source>
        <dbReference type="PROSITE-ProRule" id="PRU10141"/>
    </source>
</evidence>
<evidence type="ECO:0000256" key="8">
    <source>
        <dbReference type="ARBA" id="ARBA00048679"/>
    </source>
</evidence>
<feature type="compositionally biased region" description="Polar residues" evidence="11">
    <location>
        <begin position="654"/>
        <end position="670"/>
    </location>
</feature>
<dbReference type="FunFam" id="1.10.510.10:FF:000029">
    <property type="entry name" value="Homeodomain-interacting protein kinase 2 isoform 1"/>
    <property type="match status" value="1"/>
</dbReference>
<dbReference type="PROSITE" id="PS00107">
    <property type="entry name" value="PROTEIN_KINASE_ATP"/>
    <property type="match status" value="1"/>
</dbReference>
<protein>
    <recommendedName>
        <fullName evidence="1">non-specific serine/threonine protein kinase</fullName>
        <ecNumber evidence="1">2.7.11.1</ecNumber>
    </recommendedName>
</protein>
<proteinExistence type="inferred from homology"/>
<keyword evidence="2" id="KW-0723">Serine/threonine-protein kinase</keyword>
<feature type="compositionally biased region" description="Polar residues" evidence="11">
    <location>
        <begin position="511"/>
        <end position="541"/>
    </location>
</feature>
<evidence type="ECO:0000256" key="4">
    <source>
        <dbReference type="ARBA" id="ARBA00022741"/>
    </source>
</evidence>
<dbReference type="CDD" id="cd14211">
    <property type="entry name" value="STKc_HIPK"/>
    <property type="match status" value="1"/>
</dbReference>
<evidence type="ECO:0000256" key="7">
    <source>
        <dbReference type="ARBA" id="ARBA00047899"/>
    </source>
</evidence>
<dbReference type="OrthoDB" id="10030361at2759"/>
<comment type="similarity">
    <text evidence="9">Belongs to the protein kinase superfamily. CMGC Ser/Thr protein kinase family. HIPK subfamily.</text>
</comment>
<keyword evidence="14" id="KW-1185">Reference proteome</keyword>
<keyword evidence="5" id="KW-0418">Kinase</keyword>
<dbReference type="Proteomes" id="UP000001307">
    <property type="component" value="Unassembled WGS sequence"/>
</dbReference>
<evidence type="ECO:0000313" key="14">
    <source>
        <dbReference type="Proteomes" id="UP000001307"/>
    </source>
</evidence>
<evidence type="ECO:0000313" key="13">
    <source>
        <dbReference type="EMBL" id="CBY14479.1"/>
    </source>
</evidence>
<organism evidence="13">
    <name type="scientific">Oikopleura dioica</name>
    <name type="common">Tunicate</name>
    <dbReference type="NCBI Taxonomy" id="34765"/>
    <lineage>
        <taxon>Eukaryota</taxon>
        <taxon>Metazoa</taxon>
        <taxon>Chordata</taxon>
        <taxon>Tunicata</taxon>
        <taxon>Appendicularia</taxon>
        <taxon>Copelata</taxon>
        <taxon>Oikopleuridae</taxon>
        <taxon>Oikopleura</taxon>
    </lineage>
</organism>
<feature type="binding site" evidence="10">
    <location>
        <position position="51"/>
    </location>
    <ligand>
        <name>ATP</name>
        <dbReference type="ChEBI" id="CHEBI:30616"/>
    </ligand>
</feature>
<dbReference type="Pfam" id="PF00069">
    <property type="entry name" value="Pkinase"/>
    <property type="match status" value="1"/>
</dbReference>
<evidence type="ECO:0000256" key="11">
    <source>
        <dbReference type="SAM" id="MobiDB-lite"/>
    </source>
</evidence>
<dbReference type="InterPro" id="IPR008271">
    <property type="entry name" value="Ser/Thr_kinase_AS"/>
</dbReference>
<keyword evidence="3" id="KW-0808">Transferase</keyword>
<dbReference type="GO" id="GO:0005524">
    <property type="term" value="F:ATP binding"/>
    <property type="evidence" value="ECO:0007669"/>
    <property type="project" value="UniProtKB-UniRule"/>
</dbReference>
<dbReference type="InterPro" id="IPR011009">
    <property type="entry name" value="Kinase-like_dom_sf"/>
</dbReference>
<dbReference type="InterPro" id="IPR000719">
    <property type="entry name" value="Prot_kinase_dom"/>
</dbReference>
<dbReference type="InParanoid" id="E4XXV1"/>
<feature type="region of interest" description="Disordered" evidence="11">
    <location>
        <begin position="503"/>
        <end position="605"/>
    </location>
</feature>
<feature type="compositionally biased region" description="Low complexity" evidence="11">
    <location>
        <begin position="641"/>
        <end position="653"/>
    </location>
</feature>
<sequence length="991" mass="110616">MFSEGDYKLVQHEVLASPTSRYEVLEFLGRGTFGQVVKCWKHGTNEIVAIKILKNHPSYARQGQIEVSILTRLSMEEAEEFNYVRAFECFTHKSHTCIVFEMLELNLYDFLKNNKFCPLKLKYIRPIMQQVLTALMKLKQLGLIHADLKPENIMMVDPARYPYRVKVIDFGSASHVSKAVPSTYLQSRYYRAPEIILGLPFSERIDMWSLGCVAAELFLGWPLYPGASEYDQIRYICQTHGLPPEHMLNAASKTKKFFSRAYDTPNPLWCLKPQEEMMAEYNIKSKEARKYIFNCLDDMARVNMPKYESSELQVEKHDRREFLDLLKKMLVMDDQYRINPMEALQHNFITMGHFVECANSHLVKSSLQKMEVCKRKVRARIYHHNYYELAANLQKIQRAMESYSKPISRRTRIGKTTDFQPNLVGGLNFADQLATQTLSQVLLGPYGQPQALGDLTPGIRLDPTLLAPNGLGGNAASATTLVGPFQNSPMLLNPLGITGPGGWPLGSLGPTRSTLPENDLFSRQPSSLNSRSIRGQSPTDSNRMDCDQKSTKKSSRLSRNPSSRQFAPVFPQSEKTPVIVSQPGAVGSSRTKFLKQTPCSRSPSPGTKMNLMEDDSHMNPSACSIITISSESEEDKHNNLRNGNGKKSSGRNNHTNNLVGTNSPIIQSTGRPMVSSVEDAPPLFLPLAEQMQTSSQSVLRQHSEIERKFYPNPSVKTEPEHELLAPSAYRGSSVDFNARSTADFFNPSAYQPAFKVYGRNNLPLNLPTRSPSGLASAQSIIPPSNPLCGFQPLAQQQQALNGLKQGYGRRDVPSPRSVLLGIRDRRTEESLRDPNSFCSLSQSHLPPCSSYLTPYPLSSVASPYLPSLPCPAVSAALGVMPPFQQASSSFFHQPSGNSSATGIYPRSGNRQGFLHAGHAANASHMTSVIQLNPASPLLPITPPFLLVSFRMAFHGLLSRNMDRADQEVIPYQVPTRWLPLLRRPPAFTTTL</sequence>
<dbReference type="SMART" id="SM00220">
    <property type="entry name" value="S_TKc"/>
    <property type="match status" value="1"/>
</dbReference>
<dbReference type="InterPro" id="IPR050494">
    <property type="entry name" value="Ser_Thr_dual-spec_kinase"/>
</dbReference>
<feature type="domain" description="Protein kinase" evidence="12">
    <location>
        <begin position="22"/>
        <end position="349"/>
    </location>
</feature>
<reference evidence="13" key="1">
    <citation type="journal article" date="2010" name="Science">
        <title>Plasticity of animal genome architecture unmasked by rapid evolution of a pelagic tunicate.</title>
        <authorList>
            <person name="Denoeud F."/>
            <person name="Henriet S."/>
            <person name="Mungpakdee S."/>
            <person name="Aury J.M."/>
            <person name="Da Silva C."/>
            <person name="Brinkmann H."/>
            <person name="Mikhaleva J."/>
            <person name="Olsen L.C."/>
            <person name="Jubin C."/>
            <person name="Canestro C."/>
            <person name="Bouquet J.M."/>
            <person name="Danks G."/>
            <person name="Poulain J."/>
            <person name="Campsteijn C."/>
            <person name="Adamski M."/>
            <person name="Cross I."/>
            <person name="Yadetie F."/>
            <person name="Muffato M."/>
            <person name="Louis A."/>
            <person name="Butcher S."/>
            <person name="Tsagkogeorga G."/>
            <person name="Konrad A."/>
            <person name="Singh S."/>
            <person name="Jensen M.F."/>
            <person name="Cong E.H."/>
            <person name="Eikeseth-Otteraa H."/>
            <person name="Noel B."/>
            <person name="Anthouard V."/>
            <person name="Porcel B.M."/>
            <person name="Kachouri-Lafond R."/>
            <person name="Nishino A."/>
            <person name="Ugolini M."/>
            <person name="Chourrout P."/>
            <person name="Nishida H."/>
            <person name="Aasland R."/>
            <person name="Huzurbazar S."/>
            <person name="Westhof E."/>
            <person name="Delsuc F."/>
            <person name="Lehrach H."/>
            <person name="Reinhardt R."/>
            <person name="Weissenbach J."/>
            <person name="Roy S.W."/>
            <person name="Artiguenave F."/>
            <person name="Postlethwait J.H."/>
            <person name="Manak J.R."/>
            <person name="Thompson E.M."/>
            <person name="Jaillon O."/>
            <person name="Du Pasquier L."/>
            <person name="Boudinot P."/>
            <person name="Liberles D.A."/>
            <person name="Volff J.N."/>
            <person name="Philippe H."/>
            <person name="Lenhard B."/>
            <person name="Roest Crollius H."/>
            <person name="Wincker P."/>
            <person name="Chourrout D."/>
        </authorList>
    </citation>
    <scope>NUCLEOTIDE SEQUENCE [LARGE SCALE GENOMIC DNA]</scope>
</reference>
<dbReference type="InterPro" id="IPR017441">
    <property type="entry name" value="Protein_kinase_ATP_BS"/>
</dbReference>
<dbReference type="EMBL" id="FN653296">
    <property type="protein sequence ID" value="CBY14479.1"/>
    <property type="molecule type" value="Genomic_DNA"/>
</dbReference>
<dbReference type="PANTHER" id="PTHR24058">
    <property type="entry name" value="DUAL SPECIFICITY PROTEIN KINASE"/>
    <property type="match status" value="1"/>
</dbReference>
<dbReference type="GO" id="GO:0005634">
    <property type="term" value="C:nucleus"/>
    <property type="evidence" value="ECO:0007669"/>
    <property type="project" value="TreeGrafter"/>
</dbReference>
<comment type="catalytic activity">
    <reaction evidence="8">
        <text>L-seryl-[protein] + ATP = O-phospho-L-seryl-[protein] + ADP + H(+)</text>
        <dbReference type="Rhea" id="RHEA:17989"/>
        <dbReference type="Rhea" id="RHEA-COMP:9863"/>
        <dbReference type="Rhea" id="RHEA-COMP:11604"/>
        <dbReference type="ChEBI" id="CHEBI:15378"/>
        <dbReference type="ChEBI" id="CHEBI:29999"/>
        <dbReference type="ChEBI" id="CHEBI:30616"/>
        <dbReference type="ChEBI" id="CHEBI:83421"/>
        <dbReference type="ChEBI" id="CHEBI:456216"/>
        <dbReference type="EC" id="2.7.11.1"/>
    </reaction>
</comment>